<reference evidence="1" key="2">
    <citation type="submission" date="2020-09" db="EMBL/GenBank/DDBJ databases">
        <authorList>
            <person name="Sun Q."/>
            <person name="Zhou Y."/>
        </authorList>
    </citation>
    <scope>NUCLEOTIDE SEQUENCE</scope>
    <source>
        <strain evidence="1">CGMCC 1.15478</strain>
    </source>
</reference>
<organism evidence="1 2">
    <name type="scientific">Hoyosella rhizosphaerae</name>
    <dbReference type="NCBI Taxonomy" id="1755582"/>
    <lineage>
        <taxon>Bacteria</taxon>
        <taxon>Bacillati</taxon>
        <taxon>Actinomycetota</taxon>
        <taxon>Actinomycetes</taxon>
        <taxon>Mycobacteriales</taxon>
        <taxon>Hoyosellaceae</taxon>
        <taxon>Hoyosella</taxon>
    </lineage>
</organism>
<evidence type="ECO:0000313" key="2">
    <source>
        <dbReference type="Proteomes" id="UP000641514"/>
    </source>
</evidence>
<comment type="caution">
    <text evidence="1">The sequence shown here is derived from an EMBL/GenBank/DDBJ whole genome shotgun (WGS) entry which is preliminary data.</text>
</comment>
<dbReference type="Proteomes" id="UP000641514">
    <property type="component" value="Unassembled WGS sequence"/>
</dbReference>
<accession>A0A916X9G8</accession>
<dbReference type="AlphaFoldDB" id="A0A916X9G8"/>
<dbReference type="EMBL" id="BMJH01000001">
    <property type="protein sequence ID" value="GGC57266.1"/>
    <property type="molecule type" value="Genomic_DNA"/>
</dbReference>
<dbReference type="RefSeq" id="WP_188673170.1">
    <property type="nucleotide sequence ID" value="NZ_BMJH01000001.1"/>
</dbReference>
<proteinExistence type="predicted"/>
<keyword evidence="2" id="KW-1185">Reference proteome</keyword>
<gene>
    <name evidence="1" type="ORF">GCM10011410_07250</name>
</gene>
<sequence length="52" mass="5824">MGKKFDPSPETLHGHELAEAILHEHPEFADVHILEVDETVPPRPEEDIADGK</sequence>
<reference evidence="1" key="1">
    <citation type="journal article" date="2014" name="Int. J. Syst. Evol. Microbiol.">
        <title>Complete genome sequence of Corynebacterium casei LMG S-19264T (=DSM 44701T), isolated from a smear-ripened cheese.</title>
        <authorList>
            <consortium name="US DOE Joint Genome Institute (JGI-PGF)"/>
            <person name="Walter F."/>
            <person name="Albersmeier A."/>
            <person name="Kalinowski J."/>
            <person name="Ruckert C."/>
        </authorList>
    </citation>
    <scope>NUCLEOTIDE SEQUENCE</scope>
    <source>
        <strain evidence="1">CGMCC 1.15478</strain>
    </source>
</reference>
<evidence type="ECO:0000313" key="1">
    <source>
        <dbReference type="EMBL" id="GGC57266.1"/>
    </source>
</evidence>
<name>A0A916X9G8_9ACTN</name>
<protein>
    <submittedName>
        <fullName evidence="1">Uncharacterized protein</fullName>
    </submittedName>
</protein>